<dbReference type="PANTHER" id="PTHR46796:SF6">
    <property type="entry name" value="ARAC SUBFAMILY"/>
    <property type="match status" value="1"/>
</dbReference>
<dbReference type="PANTHER" id="PTHR46796">
    <property type="entry name" value="HTH-TYPE TRANSCRIPTIONAL ACTIVATOR RHAS-RELATED"/>
    <property type="match status" value="1"/>
</dbReference>
<dbReference type="Proteomes" id="UP001595528">
    <property type="component" value="Unassembled WGS sequence"/>
</dbReference>
<gene>
    <name evidence="6" type="ORF">ACFOGJ_14540</name>
</gene>
<keyword evidence="3" id="KW-0804">Transcription</keyword>
<feature type="domain" description="HTH araC/xylS-type" evidence="5">
    <location>
        <begin position="218"/>
        <end position="319"/>
    </location>
</feature>
<proteinExistence type="predicted"/>
<keyword evidence="2" id="KW-0238">DNA-binding</keyword>
<feature type="region of interest" description="Disordered" evidence="4">
    <location>
        <begin position="313"/>
        <end position="332"/>
    </location>
</feature>
<sequence length="332" mass="37150">MPKLCSVGDGQAAAAAPVDRARIWHDAITSALFPLNARPGNPDRFRGELQNWDLGDISLTRIDSEPVDYVRDRSHIRSDTDERLLITFAGRSELHFEQERIRLACRPQQFFIEMAHLPYRFTQLAPDELWVLRVRAALLRWHVGPVEKFAPYAFDASRGIGALLFDMLRMMPQRLSEAGTDDHGRLTQSIVELLALALEQDDRVLGSDQGSVQAAHLARVERYIRQNLPDPELAPDRIAGACGISTRYLHGLFRASGTTVGRWIREQRLEACDRELRQAAGRRGSIAELAHRWGFGDHAQFSRHYKAHFGRTPSEARGLAPAGGAPVPGIAV</sequence>
<dbReference type="Gene3D" id="1.10.10.60">
    <property type="entry name" value="Homeodomain-like"/>
    <property type="match status" value="1"/>
</dbReference>
<feature type="compositionally biased region" description="Low complexity" evidence="4">
    <location>
        <begin position="316"/>
        <end position="332"/>
    </location>
</feature>
<dbReference type="RefSeq" id="WP_379901589.1">
    <property type="nucleotide sequence ID" value="NZ_JBHRTR010000028.1"/>
</dbReference>
<keyword evidence="7" id="KW-1185">Reference proteome</keyword>
<name>A0ABV7L227_9PROT</name>
<dbReference type="InterPro" id="IPR018060">
    <property type="entry name" value="HTH_AraC"/>
</dbReference>
<protein>
    <submittedName>
        <fullName evidence="6">Helix-turn-helix domain-containing protein</fullName>
    </submittedName>
</protein>
<dbReference type="SMART" id="SM00342">
    <property type="entry name" value="HTH_ARAC"/>
    <property type="match status" value="1"/>
</dbReference>
<dbReference type="EMBL" id="JBHRTR010000028">
    <property type="protein sequence ID" value="MFC3228459.1"/>
    <property type="molecule type" value="Genomic_DNA"/>
</dbReference>
<evidence type="ECO:0000256" key="1">
    <source>
        <dbReference type="ARBA" id="ARBA00023015"/>
    </source>
</evidence>
<evidence type="ECO:0000256" key="4">
    <source>
        <dbReference type="SAM" id="MobiDB-lite"/>
    </source>
</evidence>
<dbReference type="InterPro" id="IPR009057">
    <property type="entry name" value="Homeodomain-like_sf"/>
</dbReference>
<dbReference type="Pfam" id="PF12833">
    <property type="entry name" value="HTH_18"/>
    <property type="match status" value="1"/>
</dbReference>
<organism evidence="6 7">
    <name type="scientific">Marinibaculum pumilum</name>
    <dbReference type="NCBI Taxonomy" id="1766165"/>
    <lineage>
        <taxon>Bacteria</taxon>
        <taxon>Pseudomonadati</taxon>
        <taxon>Pseudomonadota</taxon>
        <taxon>Alphaproteobacteria</taxon>
        <taxon>Rhodospirillales</taxon>
        <taxon>Rhodospirillaceae</taxon>
        <taxon>Marinibaculum</taxon>
    </lineage>
</organism>
<keyword evidence="1" id="KW-0805">Transcription regulation</keyword>
<reference evidence="7" key="1">
    <citation type="journal article" date="2019" name="Int. J. Syst. Evol. Microbiol.">
        <title>The Global Catalogue of Microorganisms (GCM) 10K type strain sequencing project: providing services to taxonomists for standard genome sequencing and annotation.</title>
        <authorList>
            <consortium name="The Broad Institute Genomics Platform"/>
            <consortium name="The Broad Institute Genome Sequencing Center for Infectious Disease"/>
            <person name="Wu L."/>
            <person name="Ma J."/>
        </authorList>
    </citation>
    <scope>NUCLEOTIDE SEQUENCE [LARGE SCALE GENOMIC DNA]</scope>
    <source>
        <strain evidence="7">KCTC 42964</strain>
    </source>
</reference>
<evidence type="ECO:0000313" key="6">
    <source>
        <dbReference type="EMBL" id="MFC3228459.1"/>
    </source>
</evidence>
<evidence type="ECO:0000256" key="3">
    <source>
        <dbReference type="ARBA" id="ARBA00023163"/>
    </source>
</evidence>
<dbReference type="InterPro" id="IPR020449">
    <property type="entry name" value="Tscrpt_reg_AraC-type_HTH"/>
</dbReference>
<evidence type="ECO:0000313" key="7">
    <source>
        <dbReference type="Proteomes" id="UP001595528"/>
    </source>
</evidence>
<dbReference type="InterPro" id="IPR050204">
    <property type="entry name" value="AraC_XylS_family_regulators"/>
</dbReference>
<evidence type="ECO:0000256" key="2">
    <source>
        <dbReference type="ARBA" id="ARBA00023125"/>
    </source>
</evidence>
<dbReference type="PRINTS" id="PR00032">
    <property type="entry name" value="HTHARAC"/>
</dbReference>
<dbReference type="InterPro" id="IPR035418">
    <property type="entry name" value="AraC-bd_2"/>
</dbReference>
<evidence type="ECO:0000259" key="5">
    <source>
        <dbReference type="PROSITE" id="PS01124"/>
    </source>
</evidence>
<dbReference type="Pfam" id="PF14525">
    <property type="entry name" value="AraC_binding_2"/>
    <property type="match status" value="1"/>
</dbReference>
<dbReference type="PROSITE" id="PS01124">
    <property type="entry name" value="HTH_ARAC_FAMILY_2"/>
    <property type="match status" value="1"/>
</dbReference>
<accession>A0ABV7L227</accession>
<dbReference type="SUPFAM" id="SSF46689">
    <property type="entry name" value="Homeodomain-like"/>
    <property type="match status" value="1"/>
</dbReference>
<comment type="caution">
    <text evidence="6">The sequence shown here is derived from an EMBL/GenBank/DDBJ whole genome shotgun (WGS) entry which is preliminary data.</text>
</comment>